<feature type="transmembrane region" description="Helical" evidence="6">
    <location>
        <begin position="69"/>
        <end position="99"/>
    </location>
</feature>
<organism evidence="7 8">
    <name type="scientific">Simkania negevensis</name>
    <dbReference type="NCBI Taxonomy" id="83561"/>
    <lineage>
        <taxon>Bacteria</taxon>
        <taxon>Pseudomonadati</taxon>
        <taxon>Chlamydiota</taxon>
        <taxon>Chlamydiia</taxon>
        <taxon>Parachlamydiales</taxon>
        <taxon>Simkaniaceae</taxon>
        <taxon>Simkania</taxon>
    </lineage>
</organism>
<keyword evidence="3 6" id="KW-1133">Transmembrane helix</keyword>
<dbReference type="InterPro" id="IPR008217">
    <property type="entry name" value="Ccc1_fam"/>
</dbReference>
<evidence type="ECO:0000256" key="6">
    <source>
        <dbReference type="SAM" id="Phobius"/>
    </source>
</evidence>
<reference evidence="7 8" key="1">
    <citation type="submission" date="2021-02" db="EMBL/GenBank/DDBJ databases">
        <title>Activity-based single-cell genomes from oceanic crustal fluid captures similar information to metagenomic and metatranscriptomic surveys with orders of magnitude less sampling.</title>
        <authorList>
            <person name="D'Angelo T.S."/>
            <person name="Orcutt B.N."/>
        </authorList>
    </citation>
    <scope>NUCLEOTIDE SEQUENCE [LARGE SCALE GENOMIC DNA]</scope>
    <source>
        <strain evidence="7">AH-315-G07</strain>
    </source>
</reference>
<comment type="subcellular location">
    <subcellularLocation>
        <location evidence="1">Endomembrane system</location>
        <topology evidence="1">Multi-pass membrane protein</topology>
    </subcellularLocation>
</comment>
<evidence type="ECO:0000256" key="4">
    <source>
        <dbReference type="ARBA" id="ARBA00023136"/>
    </source>
</evidence>
<feature type="region of interest" description="Disordered" evidence="5">
    <location>
        <begin position="1"/>
        <end position="23"/>
    </location>
</feature>
<keyword evidence="2 6" id="KW-0812">Transmembrane</keyword>
<feature type="transmembrane region" description="Helical" evidence="6">
    <location>
        <begin position="241"/>
        <end position="259"/>
    </location>
</feature>
<feature type="transmembrane region" description="Helical" evidence="6">
    <location>
        <begin position="185"/>
        <end position="205"/>
    </location>
</feature>
<evidence type="ECO:0000313" key="7">
    <source>
        <dbReference type="EMBL" id="MBN4066618.1"/>
    </source>
</evidence>
<proteinExistence type="predicted"/>
<feature type="transmembrane region" description="Helical" evidence="6">
    <location>
        <begin position="211"/>
        <end position="229"/>
    </location>
</feature>
<evidence type="ECO:0000256" key="2">
    <source>
        <dbReference type="ARBA" id="ARBA00022692"/>
    </source>
</evidence>
<accession>A0ABS3APL0</accession>
<dbReference type="EMBL" id="JAFITR010000011">
    <property type="protein sequence ID" value="MBN4066618.1"/>
    <property type="molecule type" value="Genomic_DNA"/>
</dbReference>
<gene>
    <name evidence="7" type="ORF">JYU14_00860</name>
</gene>
<keyword evidence="4 6" id="KW-0472">Membrane</keyword>
<dbReference type="Proteomes" id="UP000722121">
    <property type="component" value="Unassembled WGS sequence"/>
</dbReference>
<evidence type="ECO:0000256" key="1">
    <source>
        <dbReference type="ARBA" id="ARBA00004127"/>
    </source>
</evidence>
<dbReference type="Pfam" id="PF01988">
    <property type="entry name" value="VIT1"/>
    <property type="match status" value="1"/>
</dbReference>
<comment type="caution">
    <text evidence="7">The sequence shown here is derived from an EMBL/GenBank/DDBJ whole genome shotgun (WGS) entry which is preliminary data.</text>
</comment>
<evidence type="ECO:0000256" key="3">
    <source>
        <dbReference type="ARBA" id="ARBA00022989"/>
    </source>
</evidence>
<sequence>MVNEKDSDNSDEFGKQETPSHFEGKSALDHVVTKQAEGLLASEEFHSEEAPGHLFAACDTAKETAVALLFLWTVLAIAAVPFGTTLFILAVFSVGWALWKAGRSARLGWSRLERLHRIAEEERWEIQHHRDQEKSELTELYRAKGFEGKLLEDVIDTLMADEDRLLTVMLEEELGLQLGQQQHPLIQGFGSLIGSLVAIALAFLFVWLLPVYGMGVAAFIIVGVSSAIAARRENNQTVHAIVWNIGIAGLSFGILYFLIKIFNQ</sequence>
<evidence type="ECO:0000313" key="8">
    <source>
        <dbReference type="Proteomes" id="UP000722121"/>
    </source>
</evidence>
<protein>
    <submittedName>
        <fullName evidence="7">VIT1/CCC1 transporter family protein</fullName>
    </submittedName>
</protein>
<evidence type="ECO:0000256" key="5">
    <source>
        <dbReference type="SAM" id="MobiDB-lite"/>
    </source>
</evidence>
<name>A0ABS3APL0_9BACT</name>
<keyword evidence="8" id="KW-1185">Reference proteome</keyword>